<dbReference type="SUPFAM" id="SSF55729">
    <property type="entry name" value="Acyl-CoA N-acyltransferases (Nat)"/>
    <property type="match status" value="1"/>
</dbReference>
<dbReference type="InterPro" id="IPR000182">
    <property type="entry name" value="GNAT_dom"/>
</dbReference>
<name>A0ABR7M1V8_9ACTN</name>
<evidence type="ECO:0000256" key="1">
    <source>
        <dbReference type="ARBA" id="ARBA00022679"/>
    </source>
</evidence>
<dbReference type="PROSITE" id="PS51186">
    <property type="entry name" value="GNAT"/>
    <property type="match status" value="1"/>
</dbReference>
<reference evidence="5 6" key="1">
    <citation type="submission" date="2020-06" db="EMBL/GenBank/DDBJ databases">
        <title>Actinomadura xiongansis sp. nov., isolated from soil of Baiyangdian.</title>
        <authorList>
            <person name="Zhang X."/>
        </authorList>
    </citation>
    <scope>NUCLEOTIDE SEQUENCE [LARGE SCALE GENOMIC DNA]</scope>
    <source>
        <strain evidence="5 6">HBUM206468</strain>
    </source>
</reference>
<evidence type="ECO:0000259" key="4">
    <source>
        <dbReference type="PROSITE" id="PS51186"/>
    </source>
</evidence>
<dbReference type="PANTHER" id="PTHR43792">
    <property type="entry name" value="GNAT FAMILY, PUTATIVE (AFU_ORTHOLOGUE AFUA_3G00765)-RELATED-RELATED"/>
    <property type="match status" value="1"/>
</dbReference>
<keyword evidence="6" id="KW-1185">Reference proteome</keyword>
<organism evidence="5 6">
    <name type="scientific">Actinomadura alba</name>
    <dbReference type="NCBI Taxonomy" id="406431"/>
    <lineage>
        <taxon>Bacteria</taxon>
        <taxon>Bacillati</taxon>
        <taxon>Actinomycetota</taxon>
        <taxon>Actinomycetes</taxon>
        <taxon>Streptosporangiales</taxon>
        <taxon>Thermomonosporaceae</taxon>
        <taxon>Actinomadura</taxon>
    </lineage>
</organism>
<comment type="similarity">
    <text evidence="3">Belongs to the acetyltransferase family. RimJ subfamily.</text>
</comment>
<dbReference type="Gene3D" id="3.40.630.30">
    <property type="match status" value="1"/>
</dbReference>
<protein>
    <submittedName>
        <fullName evidence="5">GNAT family N-acetyltransferase</fullName>
    </submittedName>
</protein>
<feature type="domain" description="N-acetyltransferase" evidence="4">
    <location>
        <begin position="42"/>
        <end position="189"/>
    </location>
</feature>
<dbReference type="EMBL" id="JABVEC010000055">
    <property type="protein sequence ID" value="MBC6471054.1"/>
    <property type="molecule type" value="Genomic_DNA"/>
</dbReference>
<dbReference type="InterPro" id="IPR016181">
    <property type="entry name" value="Acyl_CoA_acyltransferase"/>
</dbReference>
<evidence type="ECO:0000256" key="2">
    <source>
        <dbReference type="ARBA" id="ARBA00023315"/>
    </source>
</evidence>
<dbReference type="Proteomes" id="UP000805614">
    <property type="component" value="Unassembled WGS sequence"/>
</dbReference>
<dbReference type="RefSeq" id="WP_187248093.1">
    <property type="nucleotide sequence ID" value="NZ_BAAAOK010000009.1"/>
</dbReference>
<sequence>MIQNDGAQVVGQTAAAIEAFLAGRTDGSRRVTLRPLSSRDQSEFLELVGTSVDLHRPWMSLPFTPQEFQAYLTRYEQPDEESLLICVRDTGAIAGMVNINSIIRGRFQCGSLAYAAFPPAAGQGYMSEGLDLVVRYAFEQLRLHRLEAQIQPENHASLNLVRRIGFRKEGYSPEFLFVDGAWRGHERWAITSSMIEIAPTDPHPTLPER</sequence>
<evidence type="ECO:0000313" key="5">
    <source>
        <dbReference type="EMBL" id="MBC6471054.1"/>
    </source>
</evidence>
<keyword evidence="2" id="KW-0012">Acyltransferase</keyword>
<gene>
    <name evidence="5" type="ORF">HKK74_37030</name>
</gene>
<evidence type="ECO:0000256" key="3">
    <source>
        <dbReference type="ARBA" id="ARBA00038502"/>
    </source>
</evidence>
<proteinExistence type="inferred from homology"/>
<dbReference type="InterPro" id="IPR051531">
    <property type="entry name" value="N-acetyltransferase"/>
</dbReference>
<comment type="caution">
    <text evidence="5">The sequence shown here is derived from an EMBL/GenBank/DDBJ whole genome shotgun (WGS) entry which is preliminary data.</text>
</comment>
<keyword evidence="1" id="KW-0808">Transferase</keyword>
<accession>A0ABR7M1V8</accession>
<dbReference type="Pfam" id="PF13302">
    <property type="entry name" value="Acetyltransf_3"/>
    <property type="match status" value="1"/>
</dbReference>
<evidence type="ECO:0000313" key="6">
    <source>
        <dbReference type="Proteomes" id="UP000805614"/>
    </source>
</evidence>
<dbReference type="PANTHER" id="PTHR43792:SF8">
    <property type="entry name" value="[RIBOSOMAL PROTEIN US5]-ALANINE N-ACETYLTRANSFERASE"/>
    <property type="match status" value="1"/>
</dbReference>